<feature type="region of interest" description="Disordered" evidence="1">
    <location>
        <begin position="1"/>
        <end position="63"/>
    </location>
</feature>
<dbReference type="EMBL" id="PREU01000006">
    <property type="protein sequence ID" value="PPA75360.1"/>
    <property type="molecule type" value="Genomic_DNA"/>
</dbReference>
<dbReference type="RefSeq" id="WP_046805994.1">
    <property type="nucleotide sequence ID" value="NZ_PREU01000006.1"/>
</dbReference>
<evidence type="ECO:0000313" key="2">
    <source>
        <dbReference type="EMBL" id="PPA75360.1"/>
    </source>
</evidence>
<reference evidence="2 3" key="1">
    <citation type="submission" date="2018-02" db="EMBL/GenBank/DDBJ databases">
        <title>Draft Genome of Achromobacter spanius stain 6.</title>
        <authorList>
            <person name="Gunasekera T.S."/>
            <person name="Radwan O."/>
            <person name="Ruiz O.N."/>
        </authorList>
    </citation>
    <scope>NUCLEOTIDE SEQUENCE [LARGE SCALE GENOMIC DNA]</scope>
    <source>
        <strain evidence="2 3">6</strain>
    </source>
</reference>
<evidence type="ECO:0000313" key="3">
    <source>
        <dbReference type="Proteomes" id="UP000239990"/>
    </source>
</evidence>
<comment type="caution">
    <text evidence="2">The sequence shown here is derived from an EMBL/GenBank/DDBJ whole genome shotgun (WGS) entry which is preliminary data.</text>
</comment>
<name>A0A2S5GQH8_9BURK</name>
<accession>A0A2S5GQH8</accession>
<feature type="compositionally biased region" description="Basic and acidic residues" evidence="1">
    <location>
        <begin position="1"/>
        <end position="26"/>
    </location>
</feature>
<feature type="compositionally biased region" description="Polar residues" evidence="1">
    <location>
        <begin position="30"/>
        <end position="40"/>
    </location>
</feature>
<protein>
    <submittedName>
        <fullName evidence="2">Uncharacterized protein</fullName>
    </submittedName>
</protein>
<gene>
    <name evidence="2" type="ORF">C4E15_14725</name>
</gene>
<evidence type="ECO:0000256" key="1">
    <source>
        <dbReference type="SAM" id="MobiDB-lite"/>
    </source>
</evidence>
<sequence>MSDIQQPDKGKQKEMETDIVRPEKPVDPAQDSTQETPQETGKNKSAEDPPRKMRWPADFPGKH</sequence>
<dbReference type="Proteomes" id="UP000239990">
    <property type="component" value="Unassembled WGS sequence"/>
</dbReference>
<organism evidence="2 3">
    <name type="scientific">Achromobacter spanius</name>
    <dbReference type="NCBI Taxonomy" id="217203"/>
    <lineage>
        <taxon>Bacteria</taxon>
        <taxon>Pseudomonadati</taxon>
        <taxon>Pseudomonadota</taxon>
        <taxon>Betaproteobacteria</taxon>
        <taxon>Burkholderiales</taxon>
        <taxon>Alcaligenaceae</taxon>
        <taxon>Achromobacter</taxon>
    </lineage>
</organism>
<dbReference type="AlphaFoldDB" id="A0A2S5GQH8"/>
<feature type="compositionally biased region" description="Basic and acidic residues" evidence="1">
    <location>
        <begin position="41"/>
        <end position="51"/>
    </location>
</feature>
<proteinExistence type="predicted"/>